<dbReference type="AlphaFoldDB" id="A0A517TW76"/>
<dbReference type="CDD" id="cd00077">
    <property type="entry name" value="HDc"/>
    <property type="match status" value="1"/>
</dbReference>
<dbReference type="PANTHER" id="PTHR45228">
    <property type="entry name" value="CYCLIC DI-GMP PHOSPHODIESTERASE TM_0186-RELATED"/>
    <property type="match status" value="1"/>
</dbReference>
<dbReference type="Pfam" id="PF13487">
    <property type="entry name" value="HD_5"/>
    <property type="match status" value="1"/>
</dbReference>
<dbReference type="Proteomes" id="UP000317909">
    <property type="component" value="Chromosome"/>
</dbReference>
<dbReference type="InterPro" id="IPR003607">
    <property type="entry name" value="HD/PDEase_dom"/>
</dbReference>
<dbReference type="Gene3D" id="1.10.3210.10">
    <property type="entry name" value="Hypothetical protein af1432"/>
    <property type="match status" value="1"/>
</dbReference>
<keyword evidence="3" id="KW-0378">Hydrolase</keyword>
<dbReference type="InterPro" id="IPR037522">
    <property type="entry name" value="HD_GYP_dom"/>
</dbReference>
<keyword evidence="4" id="KW-1185">Reference proteome</keyword>
<accession>A0A517TW76</accession>
<sequence length="468" mass="50830">MYIKRRQVLVAMLVMSQLGCMTFGVLWASHWLHEAFNQIIHRSAESQAQTVALSLARKTGDLPPTGSPERLQEIFAEADVPHDGFVTAVRLDDGAVAASSRKAPASINSSAPLSSQLLNRGADSQTLLAAIHSTENSDQVFVSGTMVVDERTYDVTALELPKQNTAIVVAMSEASLDHLVAQLITPLIHVGFVLTGAVVAATALCTIFLVRRFDSTLLEVSSSLEREVIRRTLALQRSRNAVVFGLAKLAESRDKDAGQHLERLRTYVTVLASELAKHNPSIDHHYVANLAIASALHDVGKMGVPDAVILKLGKLTAAERRSMQMHTVLGDECLASVERMFGDHDQFLTLGREVAAAHHEQWDGSGYPYGLQGKEIPLSARIVALADVYDALTSHREYRPAANHAVARDWIVSHYGSQFDPEVVEAFIAREADFAKISRVTAEADARRLAADQYPAPAAAPSARDPVA</sequence>
<evidence type="ECO:0000313" key="4">
    <source>
        <dbReference type="Proteomes" id="UP000317909"/>
    </source>
</evidence>
<dbReference type="PROSITE" id="PS51832">
    <property type="entry name" value="HD_GYP"/>
    <property type="match status" value="1"/>
</dbReference>
<evidence type="ECO:0000256" key="1">
    <source>
        <dbReference type="SAM" id="Phobius"/>
    </source>
</evidence>
<keyword evidence="1" id="KW-0472">Membrane</keyword>
<feature type="domain" description="HD-GYP" evidence="2">
    <location>
        <begin position="235"/>
        <end position="443"/>
    </location>
</feature>
<dbReference type="SUPFAM" id="SSF109604">
    <property type="entry name" value="HD-domain/PDEase-like"/>
    <property type="match status" value="1"/>
</dbReference>
<dbReference type="InterPro" id="IPR052020">
    <property type="entry name" value="Cyclic_di-GMP/3'3'-cGAMP_PDE"/>
</dbReference>
<organism evidence="3 4">
    <name type="scientific">Lacipirellula limnantheis</name>
    <dbReference type="NCBI Taxonomy" id="2528024"/>
    <lineage>
        <taxon>Bacteria</taxon>
        <taxon>Pseudomonadati</taxon>
        <taxon>Planctomycetota</taxon>
        <taxon>Planctomycetia</taxon>
        <taxon>Pirellulales</taxon>
        <taxon>Lacipirellulaceae</taxon>
        <taxon>Lacipirellula</taxon>
    </lineage>
</organism>
<gene>
    <name evidence="3" type="primary">rpfG_2</name>
    <name evidence="3" type="ORF">I41_17980</name>
</gene>
<keyword evidence="1" id="KW-0812">Transmembrane</keyword>
<dbReference type="RefSeq" id="WP_168206772.1">
    <property type="nucleotide sequence ID" value="NZ_CP036339.1"/>
</dbReference>
<dbReference type="EMBL" id="CP036339">
    <property type="protein sequence ID" value="QDT72616.1"/>
    <property type="molecule type" value="Genomic_DNA"/>
</dbReference>
<evidence type="ECO:0000259" key="2">
    <source>
        <dbReference type="PROSITE" id="PS51832"/>
    </source>
</evidence>
<dbReference type="GO" id="GO:0071111">
    <property type="term" value="F:cyclic-guanylate-specific phosphodiesterase activity"/>
    <property type="evidence" value="ECO:0007669"/>
    <property type="project" value="UniProtKB-EC"/>
</dbReference>
<evidence type="ECO:0000313" key="3">
    <source>
        <dbReference type="EMBL" id="QDT72616.1"/>
    </source>
</evidence>
<dbReference type="EC" id="3.1.4.52" evidence="3"/>
<dbReference type="PANTHER" id="PTHR45228:SF5">
    <property type="entry name" value="CYCLIC DI-GMP PHOSPHODIESTERASE VC_1348-RELATED"/>
    <property type="match status" value="1"/>
</dbReference>
<dbReference type="SMART" id="SM00471">
    <property type="entry name" value="HDc"/>
    <property type="match status" value="1"/>
</dbReference>
<keyword evidence="1" id="KW-1133">Transmembrane helix</keyword>
<dbReference type="KEGG" id="llh:I41_17980"/>
<reference evidence="3 4" key="1">
    <citation type="submission" date="2019-02" db="EMBL/GenBank/DDBJ databases">
        <title>Deep-cultivation of Planctomycetes and their phenomic and genomic characterization uncovers novel biology.</title>
        <authorList>
            <person name="Wiegand S."/>
            <person name="Jogler M."/>
            <person name="Boedeker C."/>
            <person name="Pinto D."/>
            <person name="Vollmers J."/>
            <person name="Rivas-Marin E."/>
            <person name="Kohn T."/>
            <person name="Peeters S.H."/>
            <person name="Heuer A."/>
            <person name="Rast P."/>
            <person name="Oberbeckmann S."/>
            <person name="Bunk B."/>
            <person name="Jeske O."/>
            <person name="Meyerdierks A."/>
            <person name="Storesund J.E."/>
            <person name="Kallscheuer N."/>
            <person name="Luecker S."/>
            <person name="Lage O.M."/>
            <person name="Pohl T."/>
            <person name="Merkel B.J."/>
            <person name="Hornburger P."/>
            <person name="Mueller R.-W."/>
            <person name="Bruemmer F."/>
            <person name="Labrenz M."/>
            <person name="Spormann A.M."/>
            <person name="Op den Camp H."/>
            <person name="Overmann J."/>
            <person name="Amann R."/>
            <person name="Jetten M.S.M."/>
            <person name="Mascher T."/>
            <person name="Medema M.H."/>
            <person name="Devos D.P."/>
            <person name="Kaster A.-K."/>
            <person name="Ovreas L."/>
            <person name="Rohde M."/>
            <person name="Galperin M.Y."/>
            <person name="Jogler C."/>
        </authorList>
    </citation>
    <scope>NUCLEOTIDE SEQUENCE [LARGE SCALE GENOMIC DNA]</scope>
    <source>
        <strain evidence="3 4">I41</strain>
    </source>
</reference>
<proteinExistence type="predicted"/>
<protein>
    <submittedName>
        <fullName evidence="3">Cyclic di-GMP phosphodiesterase response regulator RpfG</fullName>
        <ecNumber evidence="3">3.1.4.52</ecNumber>
    </submittedName>
</protein>
<feature type="transmembrane region" description="Helical" evidence="1">
    <location>
        <begin position="187"/>
        <end position="210"/>
    </location>
</feature>
<name>A0A517TW76_9BACT</name>